<reference evidence="10 11" key="1">
    <citation type="submission" date="2017-03" db="EMBL/GenBank/DDBJ databases">
        <title>Genomes of endolithic fungi from Antarctica.</title>
        <authorList>
            <person name="Coleine C."/>
            <person name="Masonjones S."/>
            <person name="Stajich J.E."/>
        </authorList>
    </citation>
    <scope>NUCLEOTIDE SEQUENCE [LARGE SCALE GENOMIC DNA]</scope>
    <source>
        <strain evidence="10 11">CCFEE 6315</strain>
    </source>
</reference>
<feature type="domain" description="Enhancer of polycomb-like N-terminal" evidence="9">
    <location>
        <begin position="12"/>
        <end position="169"/>
    </location>
</feature>
<dbReference type="GO" id="GO:0005634">
    <property type="term" value="C:nucleus"/>
    <property type="evidence" value="ECO:0007669"/>
    <property type="project" value="UniProtKB-SubCell"/>
</dbReference>
<keyword evidence="4 7" id="KW-0804">Transcription</keyword>
<dbReference type="InterPro" id="IPR019542">
    <property type="entry name" value="Enhancer_polycomb-like_N"/>
</dbReference>
<protein>
    <recommendedName>
        <fullName evidence="7">Enhancer of polycomb-like protein</fullName>
    </recommendedName>
</protein>
<evidence type="ECO:0000256" key="3">
    <source>
        <dbReference type="ARBA" id="ARBA00023015"/>
    </source>
</evidence>
<dbReference type="EMBL" id="NAJL01000069">
    <property type="protein sequence ID" value="TKA22630.1"/>
    <property type="molecule type" value="Genomic_DNA"/>
</dbReference>
<keyword evidence="3 7" id="KW-0805">Transcription regulation</keyword>
<comment type="caution">
    <text evidence="10">The sequence shown here is derived from an EMBL/GenBank/DDBJ whole genome shotgun (WGS) entry which is preliminary data.</text>
</comment>
<feature type="region of interest" description="Disordered" evidence="8">
    <location>
        <begin position="512"/>
        <end position="605"/>
    </location>
</feature>
<comment type="subcellular location">
    <subcellularLocation>
        <location evidence="1 7">Nucleus</location>
    </subcellularLocation>
</comment>
<dbReference type="GO" id="GO:0035267">
    <property type="term" value="C:NuA4 histone acetyltransferase complex"/>
    <property type="evidence" value="ECO:0007669"/>
    <property type="project" value="InterPro"/>
</dbReference>
<evidence type="ECO:0000256" key="6">
    <source>
        <dbReference type="ARBA" id="ARBA00025513"/>
    </source>
</evidence>
<dbReference type="OrthoDB" id="435275at2759"/>
<evidence type="ECO:0000256" key="4">
    <source>
        <dbReference type="ARBA" id="ARBA00023163"/>
    </source>
</evidence>
<evidence type="ECO:0000259" key="9">
    <source>
        <dbReference type="Pfam" id="PF10513"/>
    </source>
</evidence>
<evidence type="ECO:0000256" key="7">
    <source>
        <dbReference type="RuleBase" id="RU361124"/>
    </source>
</evidence>
<feature type="compositionally biased region" description="Basic residues" evidence="8">
    <location>
        <begin position="512"/>
        <end position="523"/>
    </location>
</feature>
<evidence type="ECO:0000256" key="1">
    <source>
        <dbReference type="ARBA" id="ARBA00004123"/>
    </source>
</evidence>
<evidence type="ECO:0000256" key="2">
    <source>
        <dbReference type="ARBA" id="ARBA00008035"/>
    </source>
</evidence>
<keyword evidence="11" id="KW-1185">Reference proteome</keyword>
<evidence type="ECO:0000256" key="8">
    <source>
        <dbReference type="SAM" id="MobiDB-lite"/>
    </source>
</evidence>
<keyword evidence="5 7" id="KW-0539">Nucleus</keyword>
<comment type="similarity">
    <text evidence="2 7">Belongs to the enhancer of polycomb family.</text>
</comment>
<gene>
    <name evidence="10" type="ORF">B0A50_07639</name>
</gene>
<sequence>MSTRATTARHVRQRKLNTKQGLRIIRESEIEDQQDESQQHIPQVETGVEKGEEIEYHLQAVINASNAAALGAKQTQQNYIPTPEVKQARHVNYDELYPRVFKEPSTNIKFSSTVEDCNPVAYCLREEDVEFLHKLNEGRDVDGRERKGADKLSQCSEDACEEVMNFFEETSSRLQPFANLDNAPILTLEEMEQSIQDDQPLSAEAQKWLRPIYDYWLIRKAGRPLMASIKVRVLDTANEADDADPYVCFRRREVRQTRKTRGRDAQVTEKLKKLRMELEDGRQLLLSINQREKLKGQQGQLDRKKFRERHQLKKVKAEKQIVGEKGDDEELLVDQKPVTKPGKRQSEANRPATIRLRSLGDRAASVANAQDNDLPLLEDYVTEGAAFVSNTIEARKEQHRKWNQHWVDETKLPITPPLEAEDPMSKWAAWPPLLDGLYPTPPPSLPSRSSVEGEDVDMKDAPDIKPQLDTTSGAEYEPEIFAIPGAWPETEDDEPKPDKFPAVRLRVGRGGRRWLETRKRKPKGQLCRGVVSDDDSDDGQTPGFFSVPEGITFELRAAFNNRPTGRPEGTGSEQRQRQWGGDQQAGAAAQGHPQVQQQGAAGSAS</sequence>
<organism evidence="10 11">
    <name type="scientific">Salinomyces thailandicus</name>
    <dbReference type="NCBI Taxonomy" id="706561"/>
    <lineage>
        <taxon>Eukaryota</taxon>
        <taxon>Fungi</taxon>
        <taxon>Dikarya</taxon>
        <taxon>Ascomycota</taxon>
        <taxon>Pezizomycotina</taxon>
        <taxon>Dothideomycetes</taxon>
        <taxon>Dothideomycetidae</taxon>
        <taxon>Mycosphaerellales</taxon>
        <taxon>Teratosphaeriaceae</taxon>
        <taxon>Salinomyces</taxon>
    </lineage>
</organism>
<evidence type="ECO:0000313" key="11">
    <source>
        <dbReference type="Proteomes" id="UP000308549"/>
    </source>
</evidence>
<dbReference type="Proteomes" id="UP000308549">
    <property type="component" value="Unassembled WGS sequence"/>
</dbReference>
<dbReference type="GO" id="GO:0006357">
    <property type="term" value="P:regulation of transcription by RNA polymerase II"/>
    <property type="evidence" value="ECO:0007669"/>
    <property type="project" value="InterPro"/>
</dbReference>
<dbReference type="AlphaFoldDB" id="A0A4U0TL51"/>
<evidence type="ECO:0000313" key="10">
    <source>
        <dbReference type="EMBL" id="TKA22630.1"/>
    </source>
</evidence>
<feature type="region of interest" description="Disordered" evidence="8">
    <location>
        <begin position="485"/>
        <end position="504"/>
    </location>
</feature>
<accession>A0A4U0TL51</accession>
<dbReference type="Pfam" id="PF10513">
    <property type="entry name" value="EPL1"/>
    <property type="match status" value="1"/>
</dbReference>
<name>A0A4U0TL51_9PEZI</name>
<dbReference type="PANTHER" id="PTHR14898">
    <property type="entry name" value="ENHANCER OF POLYCOMB"/>
    <property type="match status" value="1"/>
</dbReference>
<feature type="region of interest" description="Disordered" evidence="8">
    <location>
        <begin position="441"/>
        <end position="463"/>
    </location>
</feature>
<comment type="function">
    <text evidence="6">Component of the NuA4 histone acetyltransferase complex which is involved in transcriptional activation of selected genes principally by acetylation of nucleosomal histone H4 and H2A. The NuA4 complex is also involved in DNA repair. Involved in gene silencing by neighboring heterochromatin, blockage of the silencing spreading along the chromosome, and required for cell cycle progression through G2/M.</text>
</comment>
<proteinExistence type="inferred from homology"/>
<evidence type="ECO:0000256" key="5">
    <source>
        <dbReference type="ARBA" id="ARBA00023242"/>
    </source>
</evidence>
<feature type="compositionally biased region" description="Low complexity" evidence="8">
    <location>
        <begin position="577"/>
        <end position="605"/>
    </location>
</feature>
<dbReference type="InterPro" id="IPR024943">
    <property type="entry name" value="Enhancer_polycomb"/>
</dbReference>